<keyword evidence="2" id="KW-1185">Reference proteome</keyword>
<dbReference type="Proteomes" id="UP000087766">
    <property type="component" value="Chromosome 6"/>
</dbReference>
<dbReference type="SUPFAM" id="SSF47933">
    <property type="entry name" value="ERP29 C domain-like"/>
    <property type="match status" value="1"/>
</dbReference>
<dbReference type="GO" id="GO:0005783">
    <property type="term" value="C:endoplasmic reticulum"/>
    <property type="evidence" value="ECO:0007669"/>
    <property type="project" value="InterPro"/>
</dbReference>
<dbReference type="KEGG" id="vra:106763054"/>
<gene>
    <name evidence="3 4" type="primary">LOC106763054</name>
</gene>
<evidence type="ECO:0000313" key="3">
    <source>
        <dbReference type="RefSeq" id="XP_022637837.1"/>
    </source>
</evidence>
<dbReference type="AlphaFoldDB" id="A0A3Q0F612"/>
<reference evidence="3 4" key="2">
    <citation type="submission" date="2025-04" db="UniProtKB">
        <authorList>
            <consortium name="RefSeq"/>
        </authorList>
    </citation>
    <scope>IDENTIFICATION</scope>
    <source>
        <tissue evidence="3 4">Leaf</tissue>
    </source>
</reference>
<dbReference type="Pfam" id="PF07749">
    <property type="entry name" value="ERp29"/>
    <property type="match status" value="1"/>
</dbReference>
<organism evidence="2 3">
    <name type="scientific">Vigna radiata var. radiata</name>
    <name type="common">Mung bean</name>
    <name type="synonym">Phaseolus aureus</name>
    <dbReference type="NCBI Taxonomy" id="3916"/>
    <lineage>
        <taxon>Eukaryota</taxon>
        <taxon>Viridiplantae</taxon>
        <taxon>Streptophyta</taxon>
        <taxon>Embryophyta</taxon>
        <taxon>Tracheophyta</taxon>
        <taxon>Spermatophyta</taxon>
        <taxon>Magnoliopsida</taxon>
        <taxon>eudicotyledons</taxon>
        <taxon>Gunneridae</taxon>
        <taxon>Pentapetalae</taxon>
        <taxon>rosids</taxon>
        <taxon>fabids</taxon>
        <taxon>Fabales</taxon>
        <taxon>Fabaceae</taxon>
        <taxon>Papilionoideae</taxon>
        <taxon>50 kb inversion clade</taxon>
        <taxon>NPAAA clade</taxon>
        <taxon>indigoferoid/millettioid clade</taxon>
        <taxon>Phaseoleae</taxon>
        <taxon>Vigna</taxon>
    </lineage>
</organism>
<dbReference type="GeneID" id="106763054"/>
<evidence type="ECO:0000313" key="4">
    <source>
        <dbReference type="RefSeq" id="XP_022637838.1"/>
    </source>
</evidence>
<reference evidence="2" key="1">
    <citation type="journal article" date="2014" name="Nat. Commun.">
        <title>Genome sequence of mungbean and insights into evolution within Vigna species.</title>
        <authorList>
            <person name="Kang Y.J."/>
            <person name="Kim S.K."/>
            <person name="Kim M.Y."/>
            <person name="Lestari P."/>
            <person name="Kim K.H."/>
            <person name="Ha B.K."/>
            <person name="Jun T.H."/>
            <person name="Hwang W.J."/>
            <person name="Lee T."/>
            <person name="Lee J."/>
            <person name="Shim S."/>
            <person name="Yoon M.Y."/>
            <person name="Jang Y.E."/>
            <person name="Han K.S."/>
            <person name="Taeprayoon P."/>
            <person name="Yoon N."/>
            <person name="Somta P."/>
            <person name="Tanya P."/>
            <person name="Kim K.S."/>
            <person name="Gwag J.G."/>
            <person name="Moon J.K."/>
            <person name="Lee Y.H."/>
            <person name="Park B.S."/>
            <person name="Bombarely A."/>
            <person name="Doyle J.J."/>
            <person name="Jackson S.A."/>
            <person name="Schafleitner R."/>
            <person name="Srinives P."/>
            <person name="Varshney R.K."/>
            <person name="Lee S.H."/>
        </authorList>
    </citation>
    <scope>NUCLEOTIDE SEQUENCE [LARGE SCALE GENOMIC DNA]</scope>
    <source>
        <strain evidence="2">cv. VC1973A</strain>
    </source>
</reference>
<proteinExistence type="predicted"/>
<dbReference type="InterPro" id="IPR011679">
    <property type="entry name" value="ERp29_C"/>
</dbReference>
<evidence type="ECO:0000259" key="1">
    <source>
        <dbReference type="Pfam" id="PF07749"/>
    </source>
</evidence>
<sequence>MLWEPLLNLDVKILVCLSSSQWSRRTKYETIYWQDADDNYKKAVYSQLEEEVKKLKGFAARYGSLYLKLPKKSMEKGTNYAKNEILRLDRMLEKVIYDFIMFDIINILEINVINCIS</sequence>
<protein>
    <submittedName>
        <fullName evidence="3 4">Probable protein disulfide-isomerase A6 isoform X1</fullName>
    </submittedName>
</protein>
<dbReference type="InterPro" id="IPR036356">
    <property type="entry name" value="ERp29_C_sf"/>
</dbReference>
<dbReference type="Gene3D" id="1.20.1150.12">
    <property type="entry name" value="Endoplasmic reticulum resident protein 29, C-terminal domain"/>
    <property type="match status" value="1"/>
</dbReference>
<dbReference type="RefSeq" id="XP_022637837.1">
    <property type="nucleotide sequence ID" value="XM_022782116.1"/>
</dbReference>
<evidence type="ECO:0000313" key="2">
    <source>
        <dbReference type="Proteomes" id="UP000087766"/>
    </source>
</evidence>
<dbReference type="STRING" id="3916.A0A3Q0F612"/>
<accession>A0A3Q0F612</accession>
<dbReference type="OrthoDB" id="1692549at2759"/>
<dbReference type="RefSeq" id="XP_022637838.1">
    <property type="nucleotide sequence ID" value="XM_022782117.1"/>
</dbReference>
<feature type="domain" description="Endoplasmic reticulum resident protein 29 C-terminal" evidence="1">
    <location>
        <begin position="36"/>
        <end position="94"/>
    </location>
</feature>
<name>A0A3Q0F612_VIGRR</name>